<accession>A0A1G6GIP2</accession>
<feature type="transmembrane region" description="Helical" evidence="2">
    <location>
        <begin position="75"/>
        <end position="96"/>
    </location>
</feature>
<keyword evidence="2" id="KW-0812">Transmembrane</keyword>
<feature type="region of interest" description="Disordered" evidence="1">
    <location>
        <begin position="1"/>
        <end position="21"/>
    </location>
</feature>
<keyword evidence="2" id="KW-0472">Membrane</keyword>
<reference evidence="3 4" key="1">
    <citation type="submission" date="2016-06" db="EMBL/GenBank/DDBJ databases">
        <authorList>
            <person name="Olsen C.W."/>
            <person name="Carey S."/>
            <person name="Hinshaw L."/>
            <person name="Karasin A.I."/>
        </authorList>
    </citation>
    <scope>NUCLEOTIDE SEQUENCE [LARGE SCALE GENOMIC DNA]</scope>
    <source>
        <strain evidence="3 4">LZ-22</strain>
    </source>
</reference>
<feature type="transmembrane region" description="Helical" evidence="2">
    <location>
        <begin position="41"/>
        <end position="63"/>
    </location>
</feature>
<dbReference type="Proteomes" id="UP000199086">
    <property type="component" value="Unassembled WGS sequence"/>
</dbReference>
<gene>
    <name evidence="3" type="ORF">GA0111570_103360</name>
</gene>
<proteinExistence type="predicted"/>
<evidence type="ECO:0000313" key="3">
    <source>
        <dbReference type="EMBL" id="SDB81882.1"/>
    </source>
</evidence>
<sequence length="177" mass="18497">MAMKGSPMPTTEAAEQPGTVTLTAAPTSAWTTLRDWPARRWWAAALAAVGTVLVVGLPTVLIPNSIFGRAVPVTWWAWPVLVVTALLAGLVSATYVRSTSTTDKGSTSGLAGGVLSYLAVGCPVCNKIALLAFGYSGALQWFAPAQPVLAVLGIALLAYALHRRLRGEIACAVPVRR</sequence>
<feature type="transmembrane region" description="Helical" evidence="2">
    <location>
        <begin position="141"/>
        <end position="161"/>
    </location>
</feature>
<dbReference type="AlphaFoldDB" id="A0A1G6GIP2"/>
<feature type="transmembrane region" description="Helical" evidence="2">
    <location>
        <begin position="108"/>
        <end position="135"/>
    </location>
</feature>
<dbReference type="EMBL" id="FMYF01000003">
    <property type="protein sequence ID" value="SDB81882.1"/>
    <property type="molecule type" value="Genomic_DNA"/>
</dbReference>
<organism evidence="3 4">
    <name type="scientific">Raineyella antarctica</name>
    <dbReference type="NCBI Taxonomy" id="1577474"/>
    <lineage>
        <taxon>Bacteria</taxon>
        <taxon>Bacillati</taxon>
        <taxon>Actinomycetota</taxon>
        <taxon>Actinomycetes</taxon>
        <taxon>Propionibacteriales</taxon>
        <taxon>Propionibacteriaceae</taxon>
        <taxon>Raineyella</taxon>
    </lineage>
</organism>
<keyword evidence="2" id="KW-1133">Transmembrane helix</keyword>
<evidence type="ECO:0000256" key="1">
    <source>
        <dbReference type="SAM" id="MobiDB-lite"/>
    </source>
</evidence>
<evidence type="ECO:0000313" key="4">
    <source>
        <dbReference type="Proteomes" id="UP000199086"/>
    </source>
</evidence>
<keyword evidence="4" id="KW-1185">Reference proteome</keyword>
<protein>
    <submittedName>
        <fullName evidence="3">Uncharacterized protein</fullName>
    </submittedName>
</protein>
<dbReference type="STRING" id="1577474.GA0111570_103360"/>
<name>A0A1G6GIP2_9ACTN</name>
<evidence type="ECO:0000256" key="2">
    <source>
        <dbReference type="SAM" id="Phobius"/>
    </source>
</evidence>